<dbReference type="GO" id="GO:0007283">
    <property type="term" value="P:spermatogenesis"/>
    <property type="evidence" value="ECO:0007669"/>
    <property type="project" value="TreeGrafter"/>
</dbReference>
<evidence type="ECO:0000313" key="4">
    <source>
        <dbReference type="RefSeq" id="XP_045565960.1"/>
    </source>
</evidence>
<evidence type="ECO:0000313" key="3">
    <source>
        <dbReference type="RefSeq" id="XP_014034430.1"/>
    </source>
</evidence>
<keyword evidence="2" id="KW-1185">Reference proteome</keyword>
<dbReference type="KEGG" id="sasa:106589232"/>
<dbReference type="PROSITE" id="PS50304">
    <property type="entry name" value="TUDOR"/>
    <property type="match status" value="1"/>
</dbReference>
<accession>A0A1S3Q396</accession>
<evidence type="ECO:0000313" key="2">
    <source>
        <dbReference type="Proteomes" id="UP001652741"/>
    </source>
</evidence>
<dbReference type="AlphaFoldDB" id="A0A1S3Q396"/>
<sequence length="105" mass="11876">MSRFYSKGTRQEQPVEIFMVGDIVAALYRDCSTWNRARVLGEMCSGLVDLDYVDFGDSIEQHRDNLRSMRSDFLSLPFQVIECSLAGVNPAGRCGEKKSWMTLTA</sequence>
<dbReference type="GO" id="GO:0030719">
    <property type="term" value="P:P granule organization"/>
    <property type="evidence" value="ECO:0007669"/>
    <property type="project" value="TreeGrafter"/>
</dbReference>
<dbReference type="GeneID" id="106589232"/>
<proteinExistence type="predicted"/>
<protein>
    <submittedName>
        <fullName evidence="3 4">Tudor and KH domain-containing protein</fullName>
    </submittedName>
</protein>
<dbReference type="RefSeq" id="XP_014034430.1">
    <property type="nucleotide sequence ID" value="XM_014178955.1"/>
</dbReference>
<organism evidence="2 3">
    <name type="scientific">Salmo salar</name>
    <name type="common">Atlantic salmon</name>
    <dbReference type="NCBI Taxonomy" id="8030"/>
    <lineage>
        <taxon>Eukaryota</taxon>
        <taxon>Metazoa</taxon>
        <taxon>Chordata</taxon>
        <taxon>Craniata</taxon>
        <taxon>Vertebrata</taxon>
        <taxon>Euteleostomi</taxon>
        <taxon>Actinopterygii</taxon>
        <taxon>Neopterygii</taxon>
        <taxon>Teleostei</taxon>
        <taxon>Protacanthopterygii</taxon>
        <taxon>Salmoniformes</taxon>
        <taxon>Salmonidae</taxon>
        <taxon>Salmoninae</taxon>
        <taxon>Salmo</taxon>
    </lineage>
</organism>
<gene>
    <name evidence="3 4" type="primary">LOC106589232</name>
</gene>
<dbReference type="Proteomes" id="UP001652741">
    <property type="component" value="Chromosome ssa28"/>
</dbReference>
<dbReference type="Gene3D" id="2.30.30.140">
    <property type="match status" value="1"/>
</dbReference>
<dbReference type="Pfam" id="PF00567">
    <property type="entry name" value="TUDOR"/>
    <property type="match status" value="1"/>
</dbReference>
<dbReference type="GO" id="GO:0034587">
    <property type="term" value="P:piRNA processing"/>
    <property type="evidence" value="ECO:0007669"/>
    <property type="project" value="TreeGrafter"/>
</dbReference>
<feature type="domain" description="Tudor" evidence="1">
    <location>
        <begin position="17"/>
        <end position="76"/>
    </location>
</feature>
<dbReference type="SUPFAM" id="SSF63748">
    <property type="entry name" value="Tudor/PWWP/MBT"/>
    <property type="match status" value="1"/>
</dbReference>
<dbReference type="InterPro" id="IPR002999">
    <property type="entry name" value="Tudor"/>
</dbReference>
<dbReference type="PANTHER" id="PTHR22948">
    <property type="entry name" value="TUDOR DOMAIN CONTAINING PROTEIN"/>
    <property type="match status" value="1"/>
</dbReference>
<dbReference type="PANTHER" id="PTHR22948:SF18">
    <property type="entry name" value="TUDOR AND KH DOMAIN-CONTAINING PROTEIN"/>
    <property type="match status" value="1"/>
</dbReference>
<dbReference type="InterPro" id="IPR050621">
    <property type="entry name" value="Tudor_domain_containing"/>
</dbReference>
<name>A0A1S3Q396_SALSA</name>
<dbReference type="RefSeq" id="XP_045565960.1">
    <property type="nucleotide sequence ID" value="XM_045710004.1"/>
</dbReference>
<evidence type="ECO:0000259" key="1">
    <source>
        <dbReference type="PROSITE" id="PS50304"/>
    </source>
</evidence>
<dbReference type="InterPro" id="IPR035437">
    <property type="entry name" value="SNase_OB-fold_sf"/>
</dbReference>
<dbReference type="GO" id="GO:0043186">
    <property type="term" value="C:P granule"/>
    <property type="evidence" value="ECO:0007669"/>
    <property type="project" value="TreeGrafter"/>
</dbReference>
<dbReference type="SMART" id="SM00333">
    <property type="entry name" value="TUDOR"/>
    <property type="match status" value="1"/>
</dbReference>
<reference evidence="3" key="1">
    <citation type="submission" date="2025-04" db="UniProtKB">
        <authorList>
            <consortium name="RefSeq"/>
        </authorList>
    </citation>
    <scope>IDENTIFICATION</scope>
    <source>
        <tissue evidence="3">Muscle</tissue>
    </source>
</reference>
<dbReference type="Gene3D" id="2.40.50.90">
    <property type="match status" value="1"/>
</dbReference>